<evidence type="ECO:0000313" key="3">
    <source>
        <dbReference type="Proteomes" id="UP000199058"/>
    </source>
</evidence>
<evidence type="ECO:0000259" key="1">
    <source>
        <dbReference type="PROSITE" id="PS50943"/>
    </source>
</evidence>
<dbReference type="CDD" id="cd00093">
    <property type="entry name" value="HTH_XRE"/>
    <property type="match status" value="1"/>
</dbReference>
<dbReference type="AlphaFoldDB" id="A0A1I1E9Z8"/>
<name>A0A1I1E9Z8_9GAMM</name>
<keyword evidence="3" id="KW-1185">Reference proteome</keyword>
<dbReference type="STRING" id="1122252.SAMN05660443_0465"/>
<dbReference type="SMART" id="SM00530">
    <property type="entry name" value="HTH_XRE"/>
    <property type="match status" value="1"/>
</dbReference>
<dbReference type="OrthoDB" id="6120544at2"/>
<dbReference type="InterPro" id="IPR010982">
    <property type="entry name" value="Lambda_DNA-bd_dom_sf"/>
</dbReference>
<dbReference type="Gene3D" id="1.10.260.40">
    <property type="entry name" value="lambda repressor-like DNA-binding domains"/>
    <property type="match status" value="1"/>
</dbReference>
<dbReference type="SUPFAM" id="SSF47413">
    <property type="entry name" value="lambda repressor-like DNA-binding domains"/>
    <property type="match status" value="1"/>
</dbReference>
<dbReference type="GO" id="GO:0003677">
    <property type="term" value="F:DNA binding"/>
    <property type="evidence" value="ECO:0007669"/>
    <property type="project" value="InterPro"/>
</dbReference>
<organism evidence="2 3">
    <name type="scientific">Marinospirillum celere</name>
    <dbReference type="NCBI Taxonomy" id="1122252"/>
    <lineage>
        <taxon>Bacteria</taxon>
        <taxon>Pseudomonadati</taxon>
        <taxon>Pseudomonadota</taxon>
        <taxon>Gammaproteobacteria</taxon>
        <taxon>Oceanospirillales</taxon>
        <taxon>Oceanospirillaceae</taxon>
        <taxon>Marinospirillum</taxon>
    </lineage>
</organism>
<proteinExistence type="predicted"/>
<dbReference type="PROSITE" id="PS50943">
    <property type="entry name" value="HTH_CROC1"/>
    <property type="match status" value="1"/>
</dbReference>
<protein>
    <submittedName>
        <fullName evidence="2">Helix-turn-helix</fullName>
    </submittedName>
</protein>
<feature type="domain" description="HTH cro/C1-type" evidence="1">
    <location>
        <begin position="10"/>
        <end position="65"/>
    </location>
</feature>
<dbReference type="RefSeq" id="WP_091958540.1">
    <property type="nucleotide sequence ID" value="NZ_FOLH01000001.1"/>
</dbReference>
<reference evidence="2 3" key="1">
    <citation type="submission" date="2016-10" db="EMBL/GenBank/DDBJ databases">
        <authorList>
            <person name="de Groot N.N."/>
        </authorList>
    </citation>
    <scope>NUCLEOTIDE SEQUENCE [LARGE SCALE GENOMIC DNA]</scope>
    <source>
        <strain evidence="2 3">DSM 18438</strain>
    </source>
</reference>
<accession>A0A1I1E9Z8</accession>
<evidence type="ECO:0000313" key="2">
    <source>
        <dbReference type="EMBL" id="SFB83944.1"/>
    </source>
</evidence>
<dbReference type="Pfam" id="PF01381">
    <property type="entry name" value="HTH_3"/>
    <property type="match status" value="1"/>
</dbReference>
<sequence>MDFQDLGQAIKSLRQQKGYSQQQLADDLRLSRMTINSLENARAGDVGVRKVMKILDYLGYELALREKSPFPTLEELRER</sequence>
<dbReference type="EMBL" id="FOLH01000001">
    <property type="protein sequence ID" value="SFB83944.1"/>
    <property type="molecule type" value="Genomic_DNA"/>
</dbReference>
<gene>
    <name evidence="2" type="ORF">SAMN05660443_0465</name>
</gene>
<dbReference type="InterPro" id="IPR001387">
    <property type="entry name" value="Cro/C1-type_HTH"/>
</dbReference>
<dbReference type="Proteomes" id="UP000199058">
    <property type="component" value="Unassembled WGS sequence"/>
</dbReference>